<accession>A0A8X6S8S1</accession>
<dbReference type="AlphaFoldDB" id="A0A8X6S8S1"/>
<evidence type="ECO:0000259" key="1">
    <source>
        <dbReference type="Pfam" id="PF20700"/>
    </source>
</evidence>
<dbReference type="InterPro" id="IPR049012">
    <property type="entry name" value="Mutator_transp_dom"/>
</dbReference>
<dbReference type="Pfam" id="PF20700">
    <property type="entry name" value="Mutator"/>
    <property type="match status" value="1"/>
</dbReference>
<protein>
    <recommendedName>
        <fullName evidence="1">Mutator-like transposase domain-containing protein</fullName>
    </recommendedName>
</protein>
<reference evidence="2" key="1">
    <citation type="submission" date="2020-08" db="EMBL/GenBank/DDBJ databases">
        <title>Multicomponent nature underlies the extraordinary mechanical properties of spider dragline silk.</title>
        <authorList>
            <person name="Kono N."/>
            <person name="Nakamura H."/>
            <person name="Mori M."/>
            <person name="Yoshida Y."/>
            <person name="Ohtoshi R."/>
            <person name="Malay A.D."/>
            <person name="Moran D.A.P."/>
            <person name="Tomita M."/>
            <person name="Numata K."/>
            <person name="Arakawa K."/>
        </authorList>
    </citation>
    <scope>NUCLEOTIDE SEQUENCE</scope>
</reference>
<sequence>MYTPNTVNKLECIGHVQKRVGSHLRKLKKSVKGLGGKGKLTDNFIDKLQNYYGIAIRSNTKNLANMQSAVIAAFYHCCSSTKKPMHGQCPTGTDSWCKFQKAKALGKIFTAKAPGLPQNILNIVKPHYFKLCDQKLLEKFLLGLTQNANESFNGVLWNTVPKQNFVELQSLKLGAYI</sequence>
<dbReference type="EMBL" id="BMAU01021290">
    <property type="protein sequence ID" value="GFY09497.1"/>
    <property type="molecule type" value="Genomic_DNA"/>
</dbReference>
<name>A0A8X6S8S1_TRICX</name>
<organism evidence="2 3">
    <name type="scientific">Trichonephila clavipes</name>
    <name type="common">Golden silk orbweaver</name>
    <name type="synonym">Nephila clavipes</name>
    <dbReference type="NCBI Taxonomy" id="2585209"/>
    <lineage>
        <taxon>Eukaryota</taxon>
        <taxon>Metazoa</taxon>
        <taxon>Ecdysozoa</taxon>
        <taxon>Arthropoda</taxon>
        <taxon>Chelicerata</taxon>
        <taxon>Arachnida</taxon>
        <taxon>Araneae</taxon>
        <taxon>Araneomorphae</taxon>
        <taxon>Entelegynae</taxon>
        <taxon>Araneoidea</taxon>
        <taxon>Nephilidae</taxon>
        <taxon>Trichonephila</taxon>
    </lineage>
</organism>
<comment type="caution">
    <text evidence="2">The sequence shown here is derived from an EMBL/GenBank/DDBJ whole genome shotgun (WGS) entry which is preliminary data.</text>
</comment>
<evidence type="ECO:0000313" key="3">
    <source>
        <dbReference type="Proteomes" id="UP000887159"/>
    </source>
</evidence>
<proteinExistence type="predicted"/>
<feature type="domain" description="Mutator-like transposase" evidence="1">
    <location>
        <begin position="5"/>
        <end position="97"/>
    </location>
</feature>
<evidence type="ECO:0000313" key="2">
    <source>
        <dbReference type="EMBL" id="GFY09497.1"/>
    </source>
</evidence>
<keyword evidence="3" id="KW-1185">Reference proteome</keyword>
<gene>
    <name evidence="2" type="primary">AVEN_165442_1</name>
    <name evidence="2" type="ORF">TNCV_4321761</name>
</gene>
<dbReference type="Proteomes" id="UP000887159">
    <property type="component" value="Unassembled WGS sequence"/>
</dbReference>